<evidence type="ECO:0000313" key="3">
    <source>
        <dbReference type="Proteomes" id="UP001341840"/>
    </source>
</evidence>
<feature type="region of interest" description="Disordered" evidence="1">
    <location>
        <begin position="19"/>
        <end position="38"/>
    </location>
</feature>
<reference evidence="2 3" key="1">
    <citation type="journal article" date="2023" name="Plants (Basel)">
        <title>Bridging the Gap: Combining Genomics and Transcriptomics Approaches to Understand Stylosanthes scabra, an Orphan Legume from the Brazilian Caatinga.</title>
        <authorList>
            <person name="Ferreira-Neto J.R.C."/>
            <person name="da Silva M.D."/>
            <person name="Binneck E."/>
            <person name="de Melo N.F."/>
            <person name="da Silva R.H."/>
            <person name="de Melo A.L.T.M."/>
            <person name="Pandolfi V."/>
            <person name="Bustamante F.O."/>
            <person name="Brasileiro-Vidal A.C."/>
            <person name="Benko-Iseppon A.M."/>
        </authorList>
    </citation>
    <scope>NUCLEOTIDE SEQUENCE [LARGE SCALE GENOMIC DNA]</scope>
    <source>
        <tissue evidence="2">Leaves</tissue>
    </source>
</reference>
<organism evidence="2 3">
    <name type="scientific">Stylosanthes scabra</name>
    <dbReference type="NCBI Taxonomy" id="79078"/>
    <lineage>
        <taxon>Eukaryota</taxon>
        <taxon>Viridiplantae</taxon>
        <taxon>Streptophyta</taxon>
        <taxon>Embryophyta</taxon>
        <taxon>Tracheophyta</taxon>
        <taxon>Spermatophyta</taxon>
        <taxon>Magnoliopsida</taxon>
        <taxon>eudicotyledons</taxon>
        <taxon>Gunneridae</taxon>
        <taxon>Pentapetalae</taxon>
        <taxon>rosids</taxon>
        <taxon>fabids</taxon>
        <taxon>Fabales</taxon>
        <taxon>Fabaceae</taxon>
        <taxon>Papilionoideae</taxon>
        <taxon>50 kb inversion clade</taxon>
        <taxon>dalbergioids sensu lato</taxon>
        <taxon>Dalbergieae</taxon>
        <taxon>Pterocarpus clade</taxon>
        <taxon>Stylosanthes</taxon>
    </lineage>
</organism>
<gene>
    <name evidence="2" type="ORF">PIB30_107856</name>
</gene>
<name>A0ABU6RZ95_9FABA</name>
<evidence type="ECO:0000256" key="1">
    <source>
        <dbReference type="SAM" id="MobiDB-lite"/>
    </source>
</evidence>
<dbReference type="Proteomes" id="UP001341840">
    <property type="component" value="Unassembled WGS sequence"/>
</dbReference>
<evidence type="ECO:0000313" key="2">
    <source>
        <dbReference type="EMBL" id="MED6129431.1"/>
    </source>
</evidence>
<feature type="compositionally biased region" description="Polar residues" evidence="1">
    <location>
        <begin position="24"/>
        <end position="38"/>
    </location>
</feature>
<comment type="caution">
    <text evidence="2">The sequence shown here is derived from an EMBL/GenBank/DDBJ whole genome shotgun (WGS) entry which is preliminary data.</text>
</comment>
<accession>A0ABU6RZ95</accession>
<sequence>MREQVIMLNRELTQQAKEHKQEVQPLSQQHATQSRRLQSSFDTQSVEFDRWKSTVSQMYSFMQNMRAGSATSNADLRCLLHRRLLHRRLCHRFSTDLRVRQTSLRRMKIATASLILFYYYRRLSKAIGNNYQRILWLRYFSDGLAVDNINFRQLVVDNGVGTNQISCSEYLVGLDS</sequence>
<proteinExistence type="predicted"/>
<dbReference type="EMBL" id="JASCZI010034977">
    <property type="protein sequence ID" value="MED6129431.1"/>
    <property type="molecule type" value="Genomic_DNA"/>
</dbReference>
<protein>
    <submittedName>
        <fullName evidence="2">Uncharacterized protein</fullName>
    </submittedName>
</protein>
<keyword evidence="3" id="KW-1185">Reference proteome</keyword>